<reference evidence="2" key="2">
    <citation type="submission" date="2009-12" db="EMBL/GenBank/DDBJ databases">
        <authorList>
            <person name="Summers A.O."/>
            <person name="Shearer J."/>
            <person name="Wireman J."/>
        </authorList>
    </citation>
    <scope>NUCLEOTIDE SEQUENCE</scope>
    <source>
        <strain evidence="2">SK933</strain>
        <plasmid evidence="2">SAP105A</plasmid>
    </source>
</reference>
<keyword evidence="1" id="KW-1133">Transmembrane helix</keyword>
<gene>
    <name evidence="2" type="ORF">SAP105A_017</name>
</gene>
<protein>
    <submittedName>
        <fullName evidence="2">Uncharacterized protein</fullName>
    </submittedName>
</protein>
<keyword evidence="2" id="KW-0614">Plasmid</keyword>
<feature type="transmembrane region" description="Helical" evidence="1">
    <location>
        <begin position="13"/>
        <end position="30"/>
    </location>
</feature>
<keyword evidence="1" id="KW-0812">Transmembrane</keyword>
<geneLocation type="plasmid" evidence="2">
    <name>SAP105A</name>
</geneLocation>
<sequence>MNSIDDTASKEKSYLNFGVAFIFYALILNFKGGILKN</sequence>
<keyword evidence="1" id="KW-0472">Membrane</keyword>
<proteinExistence type="predicted"/>
<evidence type="ECO:0000256" key="1">
    <source>
        <dbReference type="SAM" id="Phobius"/>
    </source>
</evidence>
<name>D2JC21_STAEP</name>
<dbReference type="AlphaFoldDB" id="D2JC21"/>
<reference evidence="2" key="1">
    <citation type="submission" date="2009-08" db="EMBL/GenBank/DDBJ databases">
        <authorList>
            <person name="Gill J."/>
            <person name="Borman J."/>
            <person name="Shetty J."/>
            <person name="Hostetler J."/>
            <person name="Durkin S."/>
            <person name="Montgomery B."/>
        </authorList>
    </citation>
    <scope>NUCLEOTIDE SEQUENCE</scope>
    <source>
        <strain evidence="2">SK933</strain>
        <plasmid evidence="2">SAP105A</plasmid>
    </source>
</reference>
<organism evidence="2">
    <name type="scientific">Staphylococcus epidermidis</name>
    <dbReference type="NCBI Taxonomy" id="1282"/>
    <lineage>
        <taxon>Bacteria</taxon>
        <taxon>Bacillati</taxon>
        <taxon>Bacillota</taxon>
        <taxon>Bacilli</taxon>
        <taxon>Bacillales</taxon>
        <taxon>Staphylococcaceae</taxon>
        <taxon>Staphylococcus</taxon>
    </lineage>
</organism>
<dbReference type="EMBL" id="GQ900452">
    <property type="protein sequence ID" value="ADA80145.1"/>
    <property type="molecule type" value="Genomic_DNA"/>
</dbReference>
<accession>D2JC21</accession>
<evidence type="ECO:0000313" key="2">
    <source>
        <dbReference type="EMBL" id="ADA80145.1"/>
    </source>
</evidence>